<keyword evidence="2" id="KW-1185">Reference proteome</keyword>
<sequence>MFPYDSRSVFMCDTRSVFMCDTRWLLPYDARSVFAYDPTRVAFPYDARAAADALLSRLPGVPAPGALMPRPLISVPPCAR</sequence>
<dbReference type="AlphaFoldDB" id="A0A2A2DBR0"/>
<evidence type="ECO:0000313" key="1">
    <source>
        <dbReference type="EMBL" id="PAU48945.1"/>
    </source>
</evidence>
<reference evidence="1 2" key="1">
    <citation type="submission" date="2017-08" db="EMBL/GenBank/DDBJ databases">
        <title>Genome sequence of Streptomyces albireticuli NRRL B-1670.</title>
        <authorList>
            <person name="Graham D.E."/>
            <person name="Mahan K.M."/>
            <person name="Klingeman D.M."/>
            <person name="Hettich R.L."/>
            <person name="Parry R.J."/>
            <person name="Spain J.C."/>
        </authorList>
    </citation>
    <scope>NUCLEOTIDE SEQUENCE [LARGE SCALE GENOMIC DNA]</scope>
    <source>
        <strain evidence="1 2">NRRL B-1670</strain>
    </source>
</reference>
<evidence type="ECO:0000313" key="2">
    <source>
        <dbReference type="Proteomes" id="UP000218944"/>
    </source>
</evidence>
<comment type="caution">
    <text evidence="1">The sequence shown here is derived from an EMBL/GenBank/DDBJ whole genome shotgun (WGS) entry which is preliminary data.</text>
</comment>
<organism evidence="1 2">
    <name type="scientific">Streptomyces albireticuli</name>
    <dbReference type="NCBI Taxonomy" id="1940"/>
    <lineage>
        <taxon>Bacteria</taxon>
        <taxon>Bacillati</taxon>
        <taxon>Actinomycetota</taxon>
        <taxon>Actinomycetes</taxon>
        <taxon>Kitasatosporales</taxon>
        <taxon>Streptomycetaceae</taxon>
        <taxon>Streptomyces</taxon>
    </lineage>
</organism>
<protein>
    <submittedName>
        <fullName evidence="1">Uncharacterized protein</fullName>
    </submittedName>
</protein>
<proteinExistence type="predicted"/>
<dbReference type="EMBL" id="NSJV01000211">
    <property type="protein sequence ID" value="PAU48945.1"/>
    <property type="molecule type" value="Genomic_DNA"/>
</dbReference>
<dbReference type="Proteomes" id="UP000218944">
    <property type="component" value="Unassembled WGS sequence"/>
</dbReference>
<name>A0A2A2DBR0_9ACTN</name>
<accession>A0A2A2DBR0</accession>
<gene>
    <name evidence="1" type="ORF">CK936_10515</name>
</gene>